<organism evidence="10 11">
    <name type="scientific">Cereibacter sphaeroides</name>
    <name type="common">Rhodobacter sphaeroides</name>
    <dbReference type="NCBI Taxonomy" id="1063"/>
    <lineage>
        <taxon>Bacteria</taxon>
        <taxon>Pseudomonadati</taxon>
        <taxon>Pseudomonadota</taxon>
        <taxon>Alphaproteobacteria</taxon>
        <taxon>Rhodobacterales</taxon>
        <taxon>Paracoccaceae</taxon>
        <taxon>Cereibacter</taxon>
    </lineage>
</organism>
<evidence type="ECO:0000256" key="4">
    <source>
        <dbReference type="ARBA" id="ARBA00022448"/>
    </source>
</evidence>
<keyword evidence="9" id="KW-0066">ATP synthesis</keyword>
<evidence type="ECO:0000256" key="1">
    <source>
        <dbReference type="ARBA" id="ARBA00003456"/>
    </source>
</evidence>
<keyword evidence="4" id="KW-0813">Transport</keyword>
<dbReference type="Proteomes" id="UP000266305">
    <property type="component" value="Unassembled WGS sequence"/>
</dbReference>
<comment type="subcellular location">
    <subcellularLocation>
        <location evidence="2">Membrane</location>
        <topology evidence="2">Peripheral membrane protein</topology>
    </subcellularLocation>
</comment>
<evidence type="ECO:0000256" key="7">
    <source>
        <dbReference type="ARBA" id="ARBA00023136"/>
    </source>
</evidence>
<keyword evidence="7" id="KW-0472">Membrane</keyword>
<comment type="function">
    <text evidence="1">Produces ATP from ADP in the presence of a proton gradient across the membrane. The gamma chain is believed to be important in regulating ATPase activity and the flow of protons through the CF(0) complex.</text>
</comment>
<dbReference type="EMBL" id="QWGP01000013">
    <property type="protein sequence ID" value="RHZ94305.1"/>
    <property type="molecule type" value="Genomic_DNA"/>
</dbReference>
<comment type="similarity">
    <text evidence="3">Belongs to the ATPase gamma chain family.</text>
</comment>
<keyword evidence="6" id="KW-0406">Ion transport</keyword>
<dbReference type="GO" id="GO:0045259">
    <property type="term" value="C:proton-transporting ATP synthase complex"/>
    <property type="evidence" value="ECO:0007669"/>
    <property type="project" value="UniProtKB-KW"/>
</dbReference>
<dbReference type="GO" id="GO:0046933">
    <property type="term" value="F:proton-transporting ATP synthase activity, rotational mechanism"/>
    <property type="evidence" value="ECO:0007669"/>
    <property type="project" value="InterPro"/>
</dbReference>
<accession>A0AAX1UK87</accession>
<dbReference type="InterPro" id="IPR000131">
    <property type="entry name" value="ATP_synth_F1_gsu"/>
</dbReference>
<evidence type="ECO:0000256" key="6">
    <source>
        <dbReference type="ARBA" id="ARBA00023065"/>
    </source>
</evidence>
<dbReference type="SUPFAM" id="SSF52943">
    <property type="entry name" value="ATP synthase (F1-ATPase), gamma subunit"/>
    <property type="match status" value="1"/>
</dbReference>
<evidence type="ECO:0000256" key="5">
    <source>
        <dbReference type="ARBA" id="ARBA00022781"/>
    </source>
</evidence>
<sequence>MSRPEEVRDRLANVGEIGSVIATLQALAAAHQREAEGHLAAIRAQEATVAAALSEALALAGAAPEEGQGGAALTVVIGAAQGFSGLYGERLAEAGLAAAARGHAVMAIGGRTLGALCDRGVRPLWSAEMAPHVPEVAALASRLADALFGWLPGRPQGTVHVVFCDPQETARPQIRRLFPFDFTRFPIDPRRLPLITLPPGDLLAALMEAYVFTELCEMLMLGFAAENAARAEAMARAQSSVKRISAELKRAWQQARQEQMTTEILELVSASGAGAPKGSAPGG</sequence>
<evidence type="ECO:0000313" key="11">
    <source>
        <dbReference type="Proteomes" id="UP000266305"/>
    </source>
</evidence>
<keyword evidence="8" id="KW-0139">CF(1)</keyword>
<dbReference type="RefSeq" id="WP_119000413.1">
    <property type="nucleotide sequence ID" value="NZ_QWGP01000013.1"/>
</dbReference>
<proteinExistence type="inferred from homology"/>
<dbReference type="Gene3D" id="3.40.1380.10">
    <property type="match status" value="1"/>
</dbReference>
<keyword evidence="5" id="KW-0375">Hydrogen ion transport</keyword>
<evidence type="ECO:0000256" key="8">
    <source>
        <dbReference type="ARBA" id="ARBA00023196"/>
    </source>
</evidence>
<evidence type="ECO:0000256" key="2">
    <source>
        <dbReference type="ARBA" id="ARBA00004170"/>
    </source>
</evidence>
<dbReference type="Gene3D" id="1.10.287.80">
    <property type="entry name" value="ATP synthase, gamma subunit, helix hairpin domain"/>
    <property type="match status" value="1"/>
</dbReference>
<gene>
    <name evidence="10" type="ORF">D1114_13000</name>
</gene>
<evidence type="ECO:0000256" key="3">
    <source>
        <dbReference type="ARBA" id="ARBA00007681"/>
    </source>
</evidence>
<protein>
    <submittedName>
        <fullName evidence="10">F0F1 ATP synthase subunit gamma</fullName>
    </submittedName>
</protein>
<reference evidence="10 11" key="1">
    <citation type="submission" date="2018-08" db="EMBL/GenBank/DDBJ databases">
        <title>Draft genome sequence of Rhodobacter sphaeroides FY.</title>
        <authorList>
            <person name="Rayyan A."/>
            <person name="Meyer T.E."/>
            <person name="Kyndt J.A."/>
        </authorList>
    </citation>
    <scope>NUCLEOTIDE SEQUENCE [LARGE SCALE GENOMIC DNA]</scope>
    <source>
        <strain evidence="10 11">FY</strain>
    </source>
</reference>
<dbReference type="PRINTS" id="PR00126">
    <property type="entry name" value="ATPASEGAMMA"/>
</dbReference>
<evidence type="ECO:0000256" key="9">
    <source>
        <dbReference type="ARBA" id="ARBA00023310"/>
    </source>
</evidence>
<evidence type="ECO:0000313" key="10">
    <source>
        <dbReference type="EMBL" id="RHZ94305.1"/>
    </source>
</evidence>
<dbReference type="AlphaFoldDB" id="A0AAX1UK87"/>
<dbReference type="Pfam" id="PF00231">
    <property type="entry name" value="ATP-synt"/>
    <property type="match status" value="1"/>
</dbReference>
<comment type="caution">
    <text evidence="10">The sequence shown here is derived from an EMBL/GenBank/DDBJ whole genome shotgun (WGS) entry which is preliminary data.</text>
</comment>
<name>A0AAX1UK87_CERSP</name>
<dbReference type="InterPro" id="IPR035968">
    <property type="entry name" value="ATP_synth_F1_ATPase_gsu"/>
</dbReference>